<keyword evidence="1" id="KW-0732">Signal</keyword>
<sequence length="94" mass="10699">MFCTSWLILGSVFARAIVRSLSTSRRFRCLVLIKTRAEKPVSHMEIEEKGTSIRKAREAGVELTGNLSIQSLSNVKRWKSYFMDESAFISKKPS</sequence>
<proteinExistence type="predicted"/>
<evidence type="ECO:0000313" key="2">
    <source>
        <dbReference type="EMBL" id="CAH2004208.1"/>
    </source>
</evidence>
<evidence type="ECO:0000313" key="3">
    <source>
        <dbReference type="Proteomes" id="UP001152888"/>
    </source>
</evidence>
<dbReference type="OrthoDB" id="6800034at2759"/>
<keyword evidence="3" id="KW-1185">Reference proteome</keyword>
<comment type="caution">
    <text evidence="2">The sequence shown here is derived from an EMBL/GenBank/DDBJ whole genome shotgun (WGS) entry which is preliminary data.</text>
</comment>
<name>A0A9P0M3M9_ACAOB</name>
<protein>
    <submittedName>
        <fullName evidence="2">Uncharacterized protein</fullName>
    </submittedName>
</protein>
<dbReference type="EMBL" id="CAKOFQ010007578">
    <property type="protein sequence ID" value="CAH2004208.1"/>
    <property type="molecule type" value="Genomic_DNA"/>
</dbReference>
<gene>
    <name evidence="2" type="ORF">ACAOBT_LOCUS27870</name>
</gene>
<dbReference type="Proteomes" id="UP001152888">
    <property type="component" value="Unassembled WGS sequence"/>
</dbReference>
<accession>A0A9P0M3M9</accession>
<reference evidence="2" key="1">
    <citation type="submission" date="2022-03" db="EMBL/GenBank/DDBJ databases">
        <authorList>
            <person name="Sayadi A."/>
        </authorList>
    </citation>
    <scope>NUCLEOTIDE SEQUENCE</scope>
</reference>
<feature type="signal peptide" evidence="1">
    <location>
        <begin position="1"/>
        <end position="16"/>
    </location>
</feature>
<feature type="chain" id="PRO_5040437599" evidence="1">
    <location>
        <begin position="17"/>
        <end position="94"/>
    </location>
</feature>
<organism evidence="2 3">
    <name type="scientific">Acanthoscelides obtectus</name>
    <name type="common">Bean weevil</name>
    <name type="synonym">Bruchus obtectus</name>
    <dbReference type="NCBI Taxonomy" id="200917"/>
    <lineage>
        <taxon>Eukaryota</taxon>
        <taxon>Metazoa</taxon>
        <taxon>Ecdysozoa</taxon>
        <taxon>Arthropoda</taxon>
        <taxon>Hexapoda</taxon>
        <taxon>Insecta</taxon>
        <taxon>Pterygota</taxon>
        <taxon>Neoptera</taxon>
        <taxon>Endopterygota</taxon>
        <taxon>Coleoptera</taxon>
        <taxon>Polyphaga</taxon>
        <taxon>Cucujiformia</taxon>
        <taxon>Chrysomeloidea</taxon>
        <taxon>Chrysomelidae</taxon>
        <taxon>Bruchinae</taxon>
        <taxon>Bruchini</taxon>
        <taxon>Acanthoscelides</taxon>
    </lineage>
</organism>
<evidence type="ECO:0000256" key="1">
    <source>
        <dbReference type="SAM" id="SignalP"/>
    </source>
</evidence>
<dbReference type="AlphaFoldDB" id="A0A9P0M3M9"/>